<dbReference type="EMBL" id="UINC01065629">
    <property type="protein sequence ID" value="SVB95498.1"/>
    <property type="molecule type" value="Genomic_DNA"/>
</dbReference>
<dbReference type="AlphaFoldDB" id="A0A382I7K1"/>
<feature type="non-terminal residue" evidence="1">
    <location>
        <position position="1"/>
    </location>
</feature>
<organism evidence="1">
    <name type="scientific">marine metagenome</name>
    <dbReference type="NCBI Taxonomy" id="408172"/>
    <lineage>
        <taxon>unclassified sequences</taxon>
        <taxon>metagenomes</taxon>
        <taxon>ecological metagenomes</taxon>
    </lineage>
</organism>
<reference evidence="1" key="1">
    <citation type="submission" date="2018-05" db="EMBL/GenBank/DDBJ databases">
        <authorList>
            <person name="Lanie J.A."/>
            <person name="Ng W.-L."/>
            <person name="Kazmierczak K.M."/>
            <person name="Andrzejewski T.M."/>
            <person name="Davidsen T.M."/>
            <person name="Wayne K.J."/>
            <person name="Tettelin H."/>
            <person name="Glass J.I."/>
            <person name="Rusch D."/>
            <person name="Podicherti R."/>
            <person name="Tsui H.-C.T."/>
            <person name="Winkler M.E."/>
        </authorList>
    </citation>
    <scope>NUCLEOTIDE SEQUENCE</scope>
</reference>
<name>A0A382I7K1_9ZZZZ</name>
<proteinExistence type="predicted"/>
<sequence length="48" mass="5393">VTEVSVVSLDWSVATTRDPFRQVLPEKCVHICVHCSFVKAGTPFSDWD</sequence>
<protein>
    <submittedName>
        <fullName evidence="1">Uncharacterized protein</fullName>
    </submittedName>
</protein>
<gene>
    <name evidence="1" type="ORF">METZ01_LOCUS248352</name>
</gene>
<evidence type="ECO:0000313" key="1">
    <source>
        <dbReference type="EMBL" id="SVB95498.1"/>
    </source>
</evidence>
<accession>A0A382I7K1</accession>